<name>A0A9W8LBT5_9FUNG</name>
<gene>
    <name evidence="1" type="ORF">GGI19_000853</name>
</gene>
<dbReference type="Proteomes" id="UP001140011">
    <property type="component" value="Unassembled WGS sequence"/>
</dbReference>
<sequence>MELSSDIERCEEPDGAEARLAAYTTAAVAISPSVPDPPTKQGQLKRSTSPYLAGIEYYEGADGVKDGLCTPPWTWLEGVMVSETLVRGAFNTTLAVSAITLEAATKFGLTIYMGWQPRQIPAWMQVSCTVVGYIEAQVRVAGFRKMWVITEVVEQSQSWDLLLGNTLLNAIDIGLVMPIMPKRRKIKIEESRTSLAEGPYVVTKVDYGELLLPTVKEEPPVEITVGDMEIYGTYAIDFKIVAEMDRKPRATDKRLAEALPNTAMRIERTQAETEISSHESLAVEAGAAMSIFDATQSLDQADMYMYSETLHEDRYTSANEMSDSEYSPVEDMLITEIMPGTGLIVCRRVPLVSTKCQTPPRSAYEPSASPEY</sequence>
<accession>A0A9W8LBT5</accession>
<keyword evidence="2" id="KW-1185">Reference proteome</keyword>
<evidence type="ECO:0000313" key="2">
    <source>
        <dbReference type="Proteomes" id="UP001140011"/>
    </source>
</evidence>
<dbReference type="OrthoDB" id="10576318at2759"/>
<comment type="caution">
    <text evidence="1">The sequence shown here is derived from an EMBL/GenBank/DDBJ whole genome shotgun (WGS) entry which is preliminary data.</text>
</comment>
<organism evidence="1 2">
    <name type="scientific">Coemansia pectinata</name>
    <dbReference type="NCBI Taxonomy" id="1052879"/>
    <lineage>
        <taxon>Eukaryota</taxon>
        <taxon>Fungi</taxon>
        <taxon>Fungi incertae sedis</taxon>
        <taxon>Zoopagomycota</taxon>
        <taxon>Kickxellomycotina</taxon>
        <taxon>Kickxellomycetes</taxon>
        <taxon>Kickxellales</taxon>
        <taxon>Kickxellaceae</taxon>
        <taxon>Coemansia</taxon>
    </lineage>
</organism>
<protein>
    <submittedName>
        <fullName evidence="1">Uncharacterized protein</fullName>
    </submittedName>
</protein>
<dbReference type="AlphaFoldDB" id="A0A9W8LBT5"/>
<dbReference type="EMBL" id="JANBUH010000026">
    <property type="protein sequence ID" value="KAJ2756443.1"/>
    <property type="molecule type" value="Genomic_DNA"/>
</dbReference>
<proteinExistence type="predicted"/>
<reference evidence="1" key="1">
    <citation type="submission" date="2022-07" db="EMBL/GenBank/DDBJ databases">
        <title>Phylogenomic reconstructions and comparative analyses of Kickxellomycotina fungi.</title>
        <authorList>
            <person name="Reynolds N.K."/>
            <person name="Stajich J.E."/>
            <person name="Barry K."/>
            <person name="Grigoriev I.V."/>
            <person name="Crous P."/>
            <person name="Smith M.E."/>
        </authorList>
    </citation>
    <scope>NUCLEOTIDE SEQUENCE</scope>
    <source>
        <strain evidence="1">BCRC 34297</strain>
    </source>
</reference>
<evidence type="ECO:0000313" key="1">
    <source>
        <dbReference type="EMBL" id="KAJ2756443.1"/>
    </source>
</evidence>